<dbReference type="InterPro" id="IPR036852">
    <property type="entry name" value="Peptidase_S8/S53_dom_sf"/>
</dbReference>
<dbReference type="SUPFAM" id="SSF52743">
    <property type="entry name" value="Subtilisin-like"/>
    <property type="match status" value="1"/>
</dbReference>
<dbReference type="OrthoDB" id="1896086at2759"/>
<evidence type="ECO:0000259" key="7">
    <source>
        <dbReference type="Pfam" id="PF00082"/>
    </source>
</evidence>
<comment type="caution">
    <text evidence="8">The sequence shown here is derived from an EMBL/GenBank/DDBJ whole genome shotgun (WGS) entry which is preliminary data.</text>
</comment>
<dbReference type="GeneID" id="59315935"/>
<dbReference type="EMBL" id="JAAOAV010000029">
    <property type="protein sequence ID" value="KAF5610114.1"/>
    <property type="molecule type" value="Genomic_DNA"/>
</dbReference>
<feature type="signal peptide" evidence="6">
    <location>
        <begin position="1"/>
        <end position="19"/>
    </location>
</feature>
<keyword evidence="4 5" id="KW-0720">Serine protease</keyword>
<evidence type="ECO:0000256" key="1">
    <source>
        <dbReference type="ARBA" id="ARBA00011073"/>
    </source>
</evidence>
<dbReference type="InterPro" id="IPR000209">
    <property type="entry name" value="Peptidase_S8/S53_dom"/>
</dbReference>
<reference evidence="8 9" key="1">
    <citation type="submission" date="2020-05" db="EMBL/GenBank/DDBJ databases">
        <title>Identification and distribution of gene clusters putatively required for synthesis of sphingolipid metabolism inhibitors in phylogenetically diverse species of the filamentous fungus Fusarium.</title>
        <authorList>
            <person name="Kim H.-S."/>
            <person name="Busman M."/>
            <person name="Brown D.W."/>
            <person name="Divon H."/>
            <person name="Uhlig S."/>
            <person name="Proctor R.H."/>
        </authorList>
    </citation>
    <scope>NUCLEOTIDE SEQUENCE [LARGE SCALE GENOMIC DNA]</scope>
    <source>
        <strain evidence="8 9">NRRL 66333</strain>
    </source>
</reference>
<dbReference type="AlphaFoldDB" id="A0A8H5V6I9"/>
<dbReference type="PANTHER" id="PTHR43806:SF11">
    <property type="entry name" value="CEREVISIN-RELATED"/>
    <property type="match status" value="1"/>
</dbReference>
<accession>A0A8H5V6I9</accession>
<dbReference type="PRINTS" id="PR00723">
    <property type="entry name" value="SUBTILISIN"/>
</dbReference>
<dbReference type="Pfam" id="PF00082">
    <property type="entry name" value="Peptidase_S8"/>
    <property type="match status" value="1"/>
</dbReference>
<feature type="active site" description="Charge relay system" evidence="5">
    <location>
        <position position="164"/>
    </location>
</feature>
<keyword evidence="3 5" id="KW-0378">Hydrolase</keyword>
<feature type="chain" id="PRO_5034653966" evidence="6">
    <location>
        <begin position="20"/>
        <end position="411"/>
    </location>
</feature>
<keyword evidence="9" id="KW-1185">Reference proteome</keyword>
<proteinExistence type="inferred from homology"/>
<evidence type="ECO:0000313" key="9">
    <source>
        <dbReference type="Proteomes" id="UP000547976"/>
    </source>
</evidence>
<evidence type="ECO:0000313" key="8">
    <source>
        <dbReference type="EMBL" id="KAF5610114.1"/>
    </source>
</evidence>
<evidence type="ECO:0000256" key="2">
    <source>
        <dbReference type="ARBA" id="ARBA00022670"/>
    </source>
</evidence>
<dbReference type="Proteomes" id="UP000547976">
    <property type="component" value="Unassembled WGS sequence"/>
</dbReference>
<dbReference type="InterPro" id="IPR023828">
    <property type="entry name" value="Peptidase_S8_Ser-AS"/>
</dbReference>
<dbReference type="PROSITE" id="PS00137">
    <property type="entry name" value="SUBTILASE_HIS"/>
    <property type="match status" value="1"/>
</dbReference>
<dbReference type="RefSeq" id="XP_036540998.1">
    <property type="nucleotide sequence ID" value="XM_036681217.1"/>
</dbReference>
<dbReference type="InterPro" id="IPR015500">
    <property type="entry name" value="Peptidase_S8_subtilisin-rel"/>
</dbReference>
<keyword evidence="6" id="KW-0732">Signal</keyword>
<evidence type="ECO:0000256" key="3">
    <source>
        <dbReference type="ARBA" id="ARBA00022801"/>
    </source>
</evidence>
<comment type="similarity">
    <text evidence="1 5">Belongs to the peptidase S8 family.</text>
</comment>
<feature type="domain" description="Peptidase S8/S53" evidence="7">
    <location>
        <begin position="155"/>
        <end position="366"/>
    </location>
</feature>
<dbReference type="PROSITE" id="PS51892">
    <property type="entry name" value="SUBTILASE"/>
    <property type="match status" value="1"/>
</dbReference>
<keyword evidence="2 5" id="KW-0645">Protease</keyword>
<feature type="active site" description="Charge relay system" evidence="5">
    <location>
        <position position="350"/>
    </location>
</feature>
<organism evidence="8 9">
    <name type="scientific">Gibberella subglutinans</name>
    <name type="common">Fusarium subglutinans</name>
    <dbReference type="NCBI Taxonomy" id="42677"/>
    <lineage>
        <taxon>Eukaryota</taxon>
        <taxon>Fungi</taxon>
        <taxon>Dikarya</taxon>
        <taxon>Ascomycota</taxon>
        <taxon>Pezizomycotina</taxon>
        <taxon>Sordariomycetes</taxon>
        <taxon>Hypocreomycetidae</taxon>
        <taxon>Hypocreales</taxon>
        <taxon>Nectriaceae</taxon>
        <taxon>Fusarium</taxon>
        <taxon>Fusarium fujikuroi species complex</taxon>
    </lineage>
</organism>
<feature type="active site" description="Charge relay system" evidence="5">
    <location>
        <position position="198"/>
    </location>
</feature>
<sequence>MRFTLLNLIGLALVTSAVASPMGNDELVVRDAILELSSDSLILEGRAPSGSANYLMYPKANASQAGKTKVDTLTDLNGKLLAWYATLNASQVAAINKSNIVGSVAPDAPLKTKAKSTGIAKRALKTDKKAQPELQMFSTAPGKKPSGYTYDEKAGQGVTIYVLDEGFNLKHKEFTSSPGTKRWIFSKGASGENDPDGHGSCCASKALGSTVGVAPKANLVAVKLKLTSWSLLKAWQAVVLDVKQNKLQGKAVWFRDALETLLKNLEALDVVVVSSSGNFGTHIDVSTYPSLFADRTPIIVTGAVDNEGKLARFSQGGPLVTTTAPGVAVKCAAMSGTSAYQAGQESTGTSFSTPAVAGLAAYFLSLDSLRPRLQVPGSVARNVKALIQEHHYARVSGGPKVAWNAQTLVRN</sequence>
<dbReference type="Gene3D" id="3.40.50.200">
    <property type="entry name" value="Peptidase S8/S53 domain"/>
    <property type="match status" value="1"/>
</dbReference>
<protein>
    <submittedName>
        <fullName evidence="8">Allergen Pen n 13</fullName>
    </submittedName>
</protein>
<evidence type="ECO:0000256" key="5">
    <source>
        <dbReference type="PROSITE-ProRule" id="PRU01240"/>
    </source>
</evidence>
<dbReference type="GO" id="GO:0006508">
    <property type="term" value="P:proteolysis"/>
    <property type="evidence" value="ECO:0007669"/>
    <property type="project" value="UniProtKB-KW"/>
</dbReference>
<dbReference type="GO" id="GO:0004252">
    <property type="term" value="F:serine-type endopeptidase activity"/>
    <property type="evidence" value="ECO:0007669"/>
    <property type="project" value="UniProtKB-UniRule"/>
</dbReference>
<dbReference type="PANTHER" id="PTHR43806">
    <property type="entry name" value="PEPTIDASE S8"/>
    <property type="match status" value="1"/>
</dbReference>
<gene>
    <name evidence="8" type="ORF">FSUBG_3346</name>
</gene>
<evidence type="ECO:0000256" key="4">
    <source>
        <dbReference type="ARBA" id="ARBA00022825"/>
    </source>
</evidence>
<dbReference type="InterPro" id="IPR022398">
    <property type="entry name" value="Peptidase_S8_His-AS"/>
</dbReference>
<name>A0A8H5V6I9_GIBSU</name>
<dbReference type="PROSITE" id="PS00138">
    <property type="entry name" value="SUBTILASE_SER"/>
    <property type="match status" value="1"/>
</dbReference>
<dbReference type="InterPro" id="IPR050131">
    <property type="entry name" value="Peptidase_S8_subtilisin-like"/>
</dbReference>
<evidence type="ECO:0000256" key="6">
    <source>
        <dbReference type="SAM" id="SignalP"/>
    </source>
</evidence>